<keyword evidence="2" id="KW-0812">Transmembrane</keyword>
<keyword evidence="2" id="KW-1133">Transmembrane helix</keyword>
<keyword evidence="2" id="KW-0472">Membrane</keyword>
<sequence length="263" mass="27799">MTAADQGESDATGHESEDVRESNASLSTVALVTGAYRRLRTTPRVVLVMVFAGLVVAGIDWLRLHDLIPTTGYAGIQDGRVAVLLSLPVTVFSRASVPLSAFVDLKPQWLVWAIGLELLNFVVVVSAGAYALAQLLRTPLTTAAVVRYAALVGLFQFGPDVHIEGAGLLVALPVFVIWVFVLVRLFALPGLLITGASVRTACQHSWQRTTGHGWTLVAVIGLLGLLSHLGMSVPLVGPLGSALVAGLHAGTIAVFLTPRSLER</sequence>
<dbReference type="KEGG" id="haad:MW046_15565"/>
<evidence type="ECO:0000256" key="1">
    <source>
        <dbReference type="SAM" id="MobiDB-lite"/>
    </source>
</evidence>
<feature type="transmembrane region" description="Helical" evidence="2">
    <location>
        <begin position="45"/>
        <end position="62"/>
    </location>
</feature>
<feature type="region of interest" description="Disordered" evidence="1">
    <location>
        <begin position="1"/>
        <end position="21"/>
    </location>
</feature>
<keyword evidence="4" id="KW-1185">Reference proteome</keyword>
<reference evidence="3" key="1">
    <citation type="submission" date="2022-04" db="EMBL/GenBank/DDBJ databases">
        <title>Halocatena sp. nov., isolated from a salt lake.</title>
        <authorList>
            <person name="Cui H.-L."/>
        </authorList>
    </citation>
    <scope>NUCLEOTIDE SEQUENCE</scope>
    <source>
        <strain evidence="3">AD-1</strain>
        <plasmid evidence="3">unnamed2</plasmid>
    </source>
</reference>
<dbReference type="AlphaFoldDB" id="A0A8U0A7I7"/>
<evidence type="ECO:0000256" key="2">
    <source>
        <dbReference type="SAM" id="Phobius"/>
    </source>
</evidence>
<feature type="transmembrane region" description="Helical" evidence="2">
    <location>
        <begin position="214"/>
        <end position="233"/>
    </location>
</feature>
<name>A0A8U0A7I7_9EURY</name>
<feature type="transmembrane region" description="Helical" evidence="2">
    <location>
        <begin position="109"/>
        <end position="133"/>
    </location>
</feature>
<protein>
    <submittedName>
        <fullName evidence="3">Uncharacterized protein</fullName>
    </submittedName>
</protein>
<evidence type="ECO:0000313" key="3">
    <source>
        <dbReference type="EMBL" id="UPM44809.1"/>
    </source>
</evidence>
<geneLocation type="plasmid" evidence="3 4">
    <name>unnamed2</name>
</geneLocation>
<feature type="compositionally biased region" description="Basic and acidic residues" evidence="1">
    <location>
        <begin position="11"/>
        <end position="21"/>
    </location>
</feature>
<proteinExistence type="predicted"/>
<dbReference type="GeneID" id="71929494"/>
<keyword evidence="3" id="KW-0614">Plasmid</keyword>
<feature type="transmembrane region" description="Helical" evidence="2">
    <location>
        <begin position="170"/>
        <end position="193"/>
    </location>
</feature>
<organism evidence="3 4">
    <name type="scientific">Halocatena salina</name>
    <dbReference type="NCBI Taxonomy" id="2934340"/>
    <lineage>
        <taxon>Archaea</taxon>
        <taxon>Methanobacteriati</taxon>
        <taxon>Methanobacteriota</taxon>
        <taxon>Stenosarchaea group</taxon>
        <taxon>Halobacteria</taxon>
        <taxon>Halobacteriales</taxon>
        <taxon>Natronomonadaceae</taxon>
        <taxon>Halocatena</taxon>
    </lineage>
</organism>
<feature type="transmembrane region" description="Helical" evidence="2">
    <location>
        <begin position="239"/>
        <end position="257"/>
    </location>
</feature>
<evidence type="ECO:0000313" key="4">
    <source>
        <dbReference type="Proteomes" id="UP000831768"/>
    </source>
</evidence>
<dbReference type="RefSeq" id="WP_247995463.1">
    <property type="nucleotide sequence ID" value="NZ_CP096021.1"/>
</dbReference>
<dbReference type="Proteomes" id="UP000831768">
    <property type="component" value="Plasmid unnamed2"/>
</dbReference>
<gene>
    <name evidence="3" type="ORF">MW046_15565</name>
</gene>
<dbReference type="EMBL" id="CP096021">
    <property type="protein sequence ID" value="UPM44809.1"/>
    <property type="molecule type" value="Genomic_DNA"/>
</dbReference>
<accession>A0A8U0A7I7</accession>
<feature type="transmembrane region" description="Helical" evidence="2">
    <location>
        <begin position="140"/>
        <end position="158"/>
    </location>
</feature>